<dbReference type="InterPro" id="IPR036291">
    <property type="entry name" value="NAD(P)-bd_dom_sf"/>
</dbReference>
<reference evidence="4 5" key="1">
    <citation type="submission" date="2019-12" db="EMBL/GenBank/DDBJ databases">
        <authorList>
            <person name="Floudas D."/>
            <person name="Bentzer J."/>
            <person name="Ahren D."/>
            <person name="Johansson T."/>
            <person name="Persson P."/>
            <person name="Tunlid A."/>
        </authorList>
    </citation>
    <scope>NUCLEOTIDE SEQUENCE [LARGE SCALE GENOMIC DNA]</scope>
    <source>
        <strain evidence="4 5">CBS 102.39</strain>
    </source>
</reference>
<evidence type="ECO:0000256" key="3">
    <source>
        <dbReference type="RuleBase" id="RU000363"/>
    </source>
</evidence>
<comment type="similarity">
    <text evidence="1 3">Belongs to the short-chain dehydrogenases/reductases (SDR) family.</text>
</comment>
<dbReference type="PRINTS" id="PR00080">
    <property type="entry name" value="SDRFAMILY"/>
</dbReference>
<dbReference type="InterPro" id="IPR051911">
    <property type="entry name" value="SDR_oxidoreductase"/>
</dbReference>
<accession>A0A8H4QEI1</accession>
<protein>
    <submittedName>
        <fullName evidence="4">Uncharacterized protein</fullName>
    </submittedName>
</protein>
<evidence type="ECO:0000313" key="4">
    <source>
        <dbReference type="EMBL" id="KAF4609529.1"/>
    </source>
</evidence>
<dbReference type="PRINTS" id="PR00081">
    <property type="entry name" value="GDHRDH"/>
</dbReference>
<evidence type="ECO:0000256" key="1">
    <source>
        <dbReference type="ARBA" id="ARBA00006484"/>
    </source>
</evidence>
<dbReference type="GO" id="GO:0016491">
    <property type="term" value="F:oxidoreductase activity"/>
    <property type="evidence" value="ECO:0007669"/>
    <property type="project" value="UniProtKB-KW"/>
</dbReference>
<dbReference type="PANTHER" id="PTHR43976:SF16">
    <property type="entry name" value="SHORT-CHAIN DEHYDROGENASE_REDUCTASE FAMILY PROTEIN"/>
    <property type="match status" value="1"/>
</dbReference>
<name>A0A8H4QEI1_9AGAR</name>
<proteinExistence type="inferred from homology"/>
<gene>
    <name evidence="4" type="ORF">D9613_012265</name>
</gene>
<dbReference type="AlphaFoldDB" id="A0A8H4QEI1"/>
<dbReference type="PANTHER" id="PTHR43976">
    <property type="entry name" value="SHORT CHAIN DEHYDROGENASE"/>
    <property type="match status" value="1"/>
</dbReference>
<dbReference type="Gene3D" id="3.40.50.720">
    <property type="entry name" value="NAD(P)-binding Rossmann-like Domain"/>
    <property type="match status" value="1"/>
</dbReference>
<keyword evidence="2" id="KW-0560">Oxidoreductase</keyword>
<dbReference type="Pfam" id="PF00106">
    <property type="entry name" value="adh_short"/>
    <property type="match status" value="1"/>
</dbReference>
<evidence type="ECO:0000256" key="2">
    <source>
        <dbReference type="ARBA" id="ARBA00023002"/>
    </source>
</evidence>
<dbReference type="InterPro" id="IPR002347">
    <property type="entry name" value="SDR_fam"/>
</dbReference>
<comment type="caution">
    <text evidence="4">The sequence shown here is derived from an EMBL/GenBank/DDBJ whole genome shotgun (WGS) entry which is preliminary data.</text>
</comment>
<dbReference type="SUPFAM" id="SSF51735">
    <property type="entry name" value="NAD(P)-binding Rossmann-fold domains"/>
    <property type="match status" value="1"/>
</dbReference>
<organism evidence="4 5">
    <name type="scientific">Agrocybe pediades</name>
    <dbReference type="NCBI Taxonomy" id="84607"/>
    <lineage>
        <taxon>Eukaryota</taxon>
        <taxon>Fungi</taxon>
        <taxon>Dikarya</taxon>
        <taxon>Basidiomycota</taxon>
        <taxon>Agaricomycotina</taxon>
        <taxon>Agaricomycetes</taxon>
        <taxon>Agaricomycetidae</taxon>
        <taxon>Agaricales</taxon>
        <taxon>Agaricineae</taxon>
        <taxon>Strophariaceae</taxon>
        <taxon>Agrocybe</taxon>
    </lineage>
</organism>
<keyword evidence="5" id="KW-1185">Reference proteome</keyword>
<evidence type="ECO:0000313" key="5">
    <source>
        <dbReference type="Proteomes" id="UP000521872"/>
    </source>
</evidence>
<dbReference type="EMBL" id="JAACJL010000061">
    <property type="protein sequence ID" value="KAF4609529.1"/>
    <property type="molecule type" value="Genomic_DNA"/>
</dbReference>
<sequence>MNSPLDNTKVWLITGASSGLGKRLMTHVVARGDRVIAAARSIEKLEQAINNSNISDRNRVRALRLDVTEGEEKIKVQIDEAAKFWGRIDVLVNNAGLGLPGLMEEGGTKLLRRQFETNVFGVLDVTTAALPYLRQISDSKIVIVGSRSAWRAELPGLGHYAASKAAVHAIAESLMSELAGFGIKVLLAEPGAFKTEGIATQHYYLDNKISAYDDLRQLSQKTAEGVPDTQKGDPDKAAAVIIDVVNGEGAAKGRAWPDYLILGDDAEHDVRSKIGRVTAALDSFLDVTRGVSFDEV</sequence>
<dbReference type="CDD" id="cd05374">
    <property type="entry name" value="17beta-HSD-like_SDR_c"/>
    <property type="match status" value="1"/>
</dbReference>
<dbReference type="Proteomes" id="UP000521872">
    <property type="component" value="Unassembled WGS sequence"/>
</dbReference>